<evidence type="ECO:0000256" key="2">
    <source>
        <dbReference type="ARBA" id="ARBA00023242"/>
    </source>
</evidence>
<dbReference type="EMBL" id="KK100559">
    <property type="protein sequence ID" value="KIZ05091.1"/>
    <property type="molecule type" value="Genomic_DNA"/>
</dbReference>
<feature type="compositionally biased region" description="Gly residues" evidence="4">
    <location>
        <begin position="10"/>
        <end position="21"/>
    </location>
</feature>
<feature type="DNA-binding region" description="HMG box" evidence="3">
    <location>
        <begin position="130"/>
        <end position="198"/>
    </location>
</feature>
<evidence type="ECO:0000313" key="7">
    <source>
        <dbReference type="Proteomes" id="UP000054498"/>
    </source>
</evidence>
<name>A0A0D2NJR4_9CHLO</name>
<evidence type="ECO:0000313" key="6">
    <source>
        <dbReference type="EMBL" id="KIZ05091.1"/>
    </source>
</evidence>
<dbReference type="InterPro" id="IPR009071">
    <property type="entry name" value="HMG_box_dom"/>
</dbReference>
<proteinExistence type="predicted"/>
<accession>A0A0D2NJR4</accession>
<dbReference type="PROSITE" id="PS50118">
    <property type="entry name" value="HMG_BOX_2"/>
    <property type="match status" value="1"/>
</dbReference>
<dbReference type="AlphaFoldDB" id="A0A0D2NJR4"/>
<dbReference type="GO" id="GO:0005634">
    <property type="term" value="C:nucleus"/>
    <property type="evidence" value="ECO:0007669"/>
    <property type="project" value="UniProtKB-UniRule"/>
</dbReference>
<sequence length="235" mass="23407">MGTVPREAAEGGGGACGGAGAGARGTAGCDLLVLAVPKRPPRVELPAPTPLSCAGPRLPDPLPLFCPTALGPGAGGAAAAAEGAAGDAVLASALSAALAGGGGGPACVDPGKPAVPQGKKRKPPRDPLAPKRPMNAYQVFMVRHRAEVMAQNPGLPFKDMMKLLGQMWGRAGQEEKGACDAAASADRERYNRQLAEFDGSRAAAAASVAPTGPAAGHSVWEANSFCNEVGGQGWV</sequence>
<dbReference type="Pfam" id="PF00505">
    <property type="entry name" value="HMG_box"/>
    <property type="match status" value="1"/>
</dbReference>
<protein>
    <submittedName>
        <fullName evidence="6">Non-histone chromosomal protein 6</fullName>
    </submittedName>
</protein>
<dbReference type="GeneID" id="25735748"/>
<gene>
    <name evidence="6" type="ORF">MNEG_2870</name>
</gene>
<evidence type="ECO:0000256" key="1">
    <source>
        <dbReference type="ARBA" id="ARBA00023125"/>
    </source>
</evidence>
<evidence type="ECO:0000259" key="5">
    <source>
        <dbReference type="PROSITE" id="PS50118"/>
    </source>
</evidence>
<feature type="domain" description="HMG box" evidence="5">
    <location>
        <begin position="130"/>
        <end position="198"/>
    </location>
</feature>
<feature type="region of interest" description="Disordered" evidence="4">
    <location>
        <begin position="108"/>
        <end position="131"/>
    </location>
</feature>
<dbReference type="KEGG" id="mng:MNEG_2870"/>
<evidence type="ECO:0000256" key="4">
    <source>
        <dbReference type="SAM" id="MobiDB-lite"/>
    </source>
</evidence>
<dbReference type="PANTHER" id="PTHR46040">
    <property type="entry name" value="HIGH MOBILITY GROUP PROTEIN 2"/>
    <property type="match status" value="1"/>
</dbReference>
<dbReference type="GO" id="GO:0010468">
    <property type="term" value="P:regulation of gene expression"/>
    <property type="evidence" value="ECO:0007669"/>
    <property type="project" value="TreeGrafter"/>
</dbReference>
<dbReference type="GO" id="GO:0003677">
    <property type="term" value="F:DNA binding"/>
    <property type="evidence" value="ECO:0007669"/>
    <property type="project" value="UniProtKB-UniRule"/>
</dbReference>
<dbReference type="InterPro" id="IPR051965">
    <property type="entry name" value="ChromReg_NeuronalGeneExpr"/>
</dbReference>
<dbReference type="OrthoDB" id="1919336at2759"/>
<dbReference type="SMART" id="SM00398">
    <property type="entry name" value="HMG"/>
    <property type="match status" value="1"/>
</dbReference>
<dbReference type="Gene3D" id="1.10.30.10">
    <property type="entry name" value="High mobility group box domain"/>
    <property type="match status" value="1"/>
</dbReference>
<keyword evidence="7" id="KW-1185">Reference proteome</keyword>
<dbReference type="SUPFAM" id="SSF47095">
    <property type="entry name" value="HMG-box"/>
    <property type="match status" value="1"/>
</dbReference>
<evidence type="ECO:0000256" key="3">
    <source>
        <dbReference type="PROSITE-ProRule" id="PRU00267"/>
    </source>
</evidence>
<reference evidence="6 7" key="1">
    <citation type="journal article" date="2013" name="BMC Genomics">
        <title>Reconstruction of the lipid metabolism for the microalga Monoraphidium neglectum from its genome sequence reveals characteristics suitable for biofuel production.</title>
        <authorList>
            <person name="Bogen C."/>
            <person name="Al-Dilaimi A."/>
            <person name="Albersmeier A."/>
            <person name="Wichmann J."/>
            <person name="Grundmann M."/>
            <person name="Rupp O."/>
            <person name="Lauersen K.J."/>
            <person name="Blifernez-Klassen O."/>
            <person name="Kalinowski J."/>
            <person name="Goesmann A."/>
            <person name="Mussgnug J.H."/>
            <person name="Kruse O."/>
        </authorList>
    </citation>
    <scope>NUCLEOTIDE SEQUENCE [LARGE SCALE GENOMIC DNA]</scope>
    <source>
        <strain evidence="6 7">SAG 48.87</strain>
    </source>
</reference>
<organism evidence="6 7">
    <name type="scientific">Monoraphidium neglectum</name>
    <dbReference type="NCBI Taxonomy" id="145388"/>
    <lineage>
        <taxon>Eukaryota</taxon>
        <taxon>Viridiplantae</taxon>
        <taxon>Chlorophyta</taxon>
        <taxon>core chlorophytes</taxon>
        <taxon>Chlorophyceae</taxon>
        <taxon>CS clade</taxon>
        <taxon>Sphaeropleales</taxon>
        <taxon>Selenastraceae</taxon>
        <taxon>Monoraphidium</taxon>
    </lineage>
</organism>
<dbReference type="InterPro" id="IPR036910">
    <property type="entry name" value="HMG_box_dom_sf"/>
</dbReference>
<dbReference type="Proteomes" id="UP000054498">
    <property type="component" value="Unassembled WGS sequence"/>
</dbReference>
<keyword evidence="1 3" id="KW-0238">DNA-binding</keyword>
<keyword evidence="2 3" id="KW-0539">Nucleus</keyword>
<dbReference type="PANTHER" id="PTHR46040:SF3">
    <property type="entry name" value="HIGH MOBILITY GROUP PROTEIN 2"/>
    <property type="match status" value="1"/>
</dbReference>
<feature type="region of interest" description="Disordered" evidence="4">
    <location>
        <begin position="1"/>
        <end position="21"/>
    </location>
</feature>
<dbReference type="RefSeq" id="XP_013904110.1">
    <property type="nucleotide sequence ID" value="XM_014048656.1"/>
</dbReference>
<dbReference type="STRING" id="145388.A0A0D2NJR4"/>